<evidence type="ECO:0000313" key="2">
    <source>
        <dbReference type="EMBL" id="CAH1400764.1"/>
    </source>
</evidence>
<evidence type="ECO:0000256" key="1">
    <source>
        <dbReference type="SAM" id="MobiDB-lite"/>
    </source>
</evidence>
<feature type="compositionally biased region" description="Gly residues" evidence="1">
    <location>
        <begin position="1"/>
        <end position="16"/>
    </location>
</feature>
<proteinExistence type="predicted"/>
<sequence length="121" mass="13715">MRQRSGTGGGARGGLVGVAREAWPRGANEARGRGRNPHLSPRPVLPDRSVEYRGSARLVFCSVGSNDRRQSGHRTHGSIHPQYGTVLHWLSLSRTRYDLISNYRKHVILRIVISQRQYRFE</sequence>
<dbReference type="EMBL" id="OV725080">
    <property type="protein sequence ID" value="CAH1400764.1"/>
    <property type="molecule type" value="Genomic_DNA"/>
</dbReference>
<keyword evidence="3" id="KW-1185">Reference proteome</keyword>
<protein>
    <submittedName>
        <fullName evidence="2">Uncharacterized protein</fullName>
    </submittedName>
</protein>
<reference evidence="2" key="1">
    <citation type="submission" date="2022-01" db="EMBL/GenBank/DDBJ databases">
        <authorList>
            <person name="King R."/>
        </authorList>
    </citation>
    <scope>NUCLEOTIDE SEQUENCE</scope>
</reference>
<feature type="region of interest" description="Disordered" evidence="1">
    <location>
        <begin position="25"/>
        <end position="47"/>
    </location>
</feature>
<dbReference type="Proteomes" id="UP001152798">
    <property type="component" value="Chromosome 4"/>
</dbReference>
<organism evidence="2 3">
    <name type="scientific">Nezara viridula</name>
    <name type="common">Southern green stink bug</name>
    <name type="synonym">Cimex viridulus</name>
    <dbReference type="NCBI Taxonomy" id="85310"/>
    <lineage>
        <taxon>Eukaryota</taxon>
        <taxon>Metazoa</taxon>
        <taxon>Ecdysozoa</taxon>
        <taxon>Arthropoda</taxon>
        <taxon>Hexapoda</taxon>
        <taxon>Insecta</taxon>
        <taxon>Pterygota</taxon>
        <taxon>Neoptera</taxon>
        <taxon>Paraneoptera</taxon>
        <taxon>Hemiptera</taxon>
        <taxon>Heteroptera</taxon>
        <taxon>Panheteroptera</taxon>
        <taxon>Pentatomomorpha</taxon>
        <taxon>Pentatomoidea</taxon>
        <taxon>Pentatomidae</taxon>
        <taxon>Pentatominae</taxon>
        <taxon>Nezara</taxon>
    </lineage>
</organism>
<accession>A0A9P0MQ09</accession>
<gene>
    <name evidence="2" type="ORF">NEZAVI_LOCUS9935</name>
</gene>
<evidence type="ECO:0000313" key="3">
    <source>
        <dbReference type="Proteomes" id="UP001152798"/>
    </source>
</evidence>
<name>A0A9P0MQ09_NEZVI</name>
<feature type="region of interest" description="Disordered" evidence="1">
    <location>
        <begin position="1"/>
        <end position="20"/>
    </location>
</feature>
<dbReference type="AlphaFoldDB" id="A0A9P0MQ09"/>